<evidence type="ECO:0000256" key="4">
    <source>
        <dbReference type="ARBA" id="ARBA00022989"/>
    </source>
</evidence>
<keyword evidence="3 7" id="KW-0812">Transmembrane</keyword>
<feature type="transmembrane region" description="Helical" evidence="7">
    <location>
        <begin position="431"/>
        <end position="452"/>
    </location>
</feature>
<reference evidence="8 9" key="1">
    <citation type="submission" date="2020-12" db="EMBL/GenBank/DDBJ databases">
        <title>Brachybacterium sp. MASK1Z-5, whole genome shotgun sequence.</title>
        <authorList>
            <person name="Tuo L."/>
        </authorList>
    </citation>
    <scope>NUCLEOTIDE SEQUENCE [LARGE SCALE GENOMIC DNA]</scope>
    <source>
        <strain evidence="8 9">MASK1Z-5</strain>
    </source>
</reference>
<keyword evidence="9" id="KW-1185">Reference proteome</keyword>
<feature type="transmembrane region" description="Helical" evidence="7">
    <location>
        <begin position="148"/>
        <end position="166"/>
    </location>
</feature>
<comment type="caution">
    <text evidence="8">The sequence shown here is derived from an EMBL/GenBank/DDBJ whole genome shotgun (WGS) entry which is preliminary data.</text>
</comment>
<feature type="transmembrane region" description="Helical" evidence="7">
    <location>
        <begin position="33"/>
        <end position="52"/>
    </location>
</feature>
<evidence type="ECO:0000256" key="2">
    <source>
        <dbReference type="ARBA" id="ARBA00022448"/>
    </source>
</evidence>
<evidence type="ECO:0000256" key="7">
    <source>
        <dbReference type="SAM" id="Phobius"/>
    </source>
</evidence>
<evidence type="ECO:0000256" key="6">
    <source>
        <dbReference type="SAM" id="MobiDB-lite"/>
    </source>
</evidence>
<name>A0ABS1B924_9MICO</name>
<evidence type="ECO:0000256" key="3">
    <source>
        <dbReference type="ARBA" id="ARBA00022692"/>
    </source>
</evidence>
<keyword evidence="2" id="KW-0813">Transport</keyword>
<feature type="transmembrane region" description="Helical" evidence="7">
    <location>
        <begin position="372"/>
        <end position="391"/>
    </location>
</feature>
<protein>
    <submittedName>
        <fullName evidence="8">Amino acid permease</fullName>
    </submittedName>
</protein>
<feature type="transmembrane region" description="Helical" evidence="7">
    <location>
        <begin position="104"/>
        <end position="128"/>
    </location>
</feature>
<feature type="transmembrane region" description="Helical" evidence="7">
    <location>
        <begin position="58"/>
        <end position="83"/>
    </location>
</feature>
<evidence type="ECO:0000256" key="1">
    <source>
        <dbReference type="ARBA" id="ARBA00004141"/>
    </source>
</evidence>
<organism evidence="8 9">
    <name type="scientific">Brachybacterium halotolerans</name>
    <dbReference type="NCBI Taxonomy" id="2795215"/>
    <lineage>
        <taxon>Bacteria</taxon>
        <taxon>Bacillati</taxon>
        <taxon>Actinomycetota</taxon>
        <taxon>Actinomycetes</taxon>
        <taxon>Micrococcales</taxon>
        <taxon>Dermabacteraceae</taxon>
        <taxon>Brachybacterium</taxon>
    </lineage>
</organism>
<comment type="subcellular location">
    <subcellularLocation>
        <location evidence="1">Membrane</location>
        <topology evidence="1">Multi-pass membrane protein</topology>
    </subcellularLocation>
</comment>
<dbReference type="PANTHER" id="PTHR43243">
    <property type="entry name" value="INNER MEMBRANE TRANSPORTER YGJI-RELATED"/>
    <property type="match status" value="1"/>
</dbReference>
<feature type="transmembrane region" description="Helical" evidence="7">
    <location>
        <begin position="276"/>
        <end position="298"/>
    </location>
</feature>
<keyword evidence="4 7" id="KW-1133">Transmembrane helix</keyword>
<keyword evidence="5 7" id="KW-0472">Membrane</keyword>
<gene>
    <name evidence="8" type="ORF">I8D64_07035</name>
</gene>
<dbReference type="RefSeq" id="WP_200501818.1">
    <property type="nucleotide sequence ID" value="NZ_JAEDAJ010000003.1"/>
</dbReference>
<dbReference type="Gene3D" id="1.20.1740.10">
    <property type="entry name" value="Amino acid/polyamine transporter I"/>
    <property type="match status" value="1"/>
</dbReference>
<feature type="transmembrane region" description="Helical" evidence="7">
    <location>
        <begin position="178"/>
        <end position="198"/>
    </location>
</feature>
<dbReference type="EMBL" id="JAEDAJ010000003">
    <property type="protein sequence ID" value="MBK0331156.1"/>
    <property type="molecule type" value="Genomic_DNA"/>
</dbReference>
<feature type="transmembrane region" description="Helical" evidence="7">
    <location>
        <begin position="458"/>
        <end position="474"/>
    </location>
</feature>
<sequence>MSVLRRKSIETVLHQDDDEDHAHLKKDLGVKDLIGFGIGIVIGTGIFTLTGLQAKENAGPAVMISFVIAGVVALLAALCYAELASAVPTAGSSYTYAYSTIGEIFAWIIAWDLILEFALGAAVVSRGWSGYVAGVFGLPSKWFAEEGSVVNLGAIFIAVLLGVVAIRGIRESKWVTNGLVLIKVLVCVFVIVVGVFYIKTDNLVPFIPPAQHSESTGSRLTSPLWQAITGIEPSTFGVAGVFVAAAVVFFAYSGFEAVANLGEETKKPARDMPLGLLGTLAICTVLYVGVCLVVTGMVEYSKLSEGDAVADVFHQVGLPWVGILVGIAAVAGLSSVILVDIVAMGRIGFALARDGLLPPVFSRVHPRWGTPVLMTSLTVGAVALLAGFIPISVLAEMVSIGTLFAFVVVSIAVVVLRRTDPDMERPFRTPLVPVLPIVSVLACAGLMASLAVETWLRFLAWLVIGLIVYVVYSYRHSHLGTRGSGPVLTPTPVMGEPGGPGGDEASSSRGRAPDASAPDEDGRGGAR</sequence>
<feature type="transmembrane region" description="Helical" evidence="7">
    <location>
        <begin position="234"/>
        <end position="255"/>
    </location>
</feature>
<proteinExistence type="predicted"/>
<dbReference type="InterPro" id="IPR002293">
    <property type="entry name" value="AA/rel_permease1"/>
</dbReference>
<feature type="region of interest" description="Disordered" evidence="6">
    <location>
        <begin position="485"/>
        <end position="527"/>
    </location>
</feature>
<evidence type="ECO:0000256" key="5">
    <source>
        <dbReference type="ARBA" id="ARBA00023136"/>
    </source>
</evidence>
<feature type="transmembrane region" description="Helical" evidence="7">
    <location>
        <begin position="397"/>
        <end position="419"/>
    </location>
</feature>
<feature type="transmembrane region" description="Helical" evidence="7">
    <location>
        <begin position="318"/>
        <end position="343"/>
    </location>
</feature>
<dbReference type="Proteomes" id="UP000612352">
    <property type="component" value="Unassembled WGS sequence"/>
</dbReference>
<evidence type="ECO:0000313" key="9">
    <source>
        <dbReference type="Proteomes" id="UP000612352"/>
    </source>
</evidence>
<accession>A0ABS1B924</accession>
<dbReference type="Pfam" id="PF13520">
    <property type="entry name" value="AA_permease_2"/>
    <property type="match status" value="1"/>
</dbReference>
<evidence type="ECO:0000313" key="8">
    <source>
        <dbReference type="EMBL" id="MBK0331156.1"/>
    </source>
</evidence>
<dbReference type="PANTHER" id="PTHR43243:SF4">
    <property type="entry name" value="CATIONIC AMINO ACID TRANSPORTER 4"/>
    <property type="match status" value="1"/>
</dbReference>
<dbReference type="PIRSF" id="PIRSF006060">
    <property type="entry name" value="AA_transporter"/>
    <property type="match status" value="1"/>
</dbReference>